<feature type="region of interest" description="Disordered" evidence="1">
    <location>
        <begin position="1"/>
        <end position="21"/>
    </location>
</feature>
<gene>
    <name evidence="2" type="ORF">CPT_CIP9_175</name>
</gene>
<feature type="region of interest" description="Disordered" evidence="1">
    <location>
        <begin position="38"/>
        <end position="95"/>
    </location>
</feature>
<keyword evidence="3" id="KW-1185">Reference proteome</keyword>
<organism evidence="2 3">
    <name type="scientific">Enterobacter phage vB_EclM_CIP9</name>
    <dbReference type="NCBI Taxonomy" id="2696340"/>
    <lineage>
        <taxon>Viruses</taxon>
        <taxon>Duplodnaviria</taxon>
        <taxon>Heunggongvirae</taxon>
        <taxon>Uroviricota</taxon>
        <taxon>Caudoviricetes</taxon>
        <taxon>Pantevenvirales</taxon>
        <taxon>Straboviridae</taxon>
        <taxon>Tevenvirinae</taxon>
        <taxon>Kanagawavirus</taxon>
        <taxon>Kanagawavirus cipnine</taxon>
    </lineage>
</organism>
<protein>
    <submittedName>
        <fullName evidence="2">Uncharacterized protein</fullName>
    </submittedName>
</protein>
<dbReference type="Pfam" id="PF17603">
    <property type="entry name" value="DUF5499"/>
    <property type="match status" value="1"/>
</dbReference>
<sequence length="95" mass="10971">MGKTIRRKDLNPKGEYWAGRRKAPDGVSDITVANNIFHSDKPKRWNGVSSDVKKDQRREQRNDNKSATKNFENQCSDLTGRTSKRKANKFFKNSN</sequence>
<feature type="compositionally biased region" description="Basic and acidic residues" evidence="1">
    <location>
        <begin position="51"/>
        <end position="66"/>
    </location>
</feature>
<dbReference type="Proteomes" id="UP000465071">
    <property type="component" value="Segment"/>
</dbReference>
<reference evidence="3" key="1">
    <citation type="submission" date="2019-12" db="EMBL/GenBank/DDBJ databases">
        <authorList>
            <person name="Wang K."/>
            <person name="Tamayo M.G."/>
            <person name="Penner T.V."/>
            <person name="Cook B.W.M."/>
            <person name="Court D.A."/>
            <person name="Theriault S.S."/>
        </authorList>
    </citation>
    <scope>NUCLEOTIDE SEQUENCE [LARGE SCALE GENOMIC DNA]</scope>
</reference>
<evidence type="ECO:0000313" key="3">
    <source>
        <dbReference type="Proteomes" id="UP000465071"/>
    </source>
</evidence>
<evidence type="ECO:0000256" key="1">
    <source>
        <dbReference type="SAM" id="MobiDB-lite"/>
    </source>
</evidence>
<dbReference type="InterPro" id="IPR035133">
    <property type="entry name" value="DUF5499"/>
</dbReference>
<name>A0A6B9XXK2_9CAUD</name>
<feature type="compositionally biased region" description="Polar residues" evidence="1">
    <location>
        <begin position="67"/>
        <end position="81"/>
    </location>
</feature>
<proteinExistence type="predicted"/>
<accession>A0A6B9XXK2</accession>
<dbReference type="EMBL" id="MN882610">
    <property type="protein sequence ID" value="QHS01711.1"/>
    <property type="molecule type" value="Genomic_DNA"/>
</dbReference>
<evidence type="ECO:0000313" key="2">
    <source>
        <dbReference type="EMBL" id="QHS01711.1"/>
    </source>
</evidence>